<proteinExistence type="predicted"/>
<keyword evidence="2" id="KW-0732">Signal</keyword>
<dbReference type="PANTHER" id="PTHR39156">
    <property type="entry name" value="RIBONUCLEASE M5"/>
    <property type="match status" value="1"/>
</dbReference>
<name>A0A7S4G0X8_9EUGL</name>
<feature type="region of interest" description="Disordered" evidence="1">
    <location>
        <begin position="164"/>
        <end position="213"/>
    </location>
</feature>
<evidence type="ECO:0000256" key="1">
    <source>
        <dbReference type="SAM" id="MobiDB-lite"/>
    </source>
</evidence>
<feature type="domain" description="Ribonuclease M5 C-terminal" evidence="3">
    <location>
        <begin position="315"/>
        <end position="405"/>
    </location>
</feature>
<feature type="signal peptide" evidence="2">
    <location>
        <begin position="1"/>
        <end position="47"/>
    </location>
</feature>
<sequence>MGQERALQGLPCLPPSHESPSRRKVAVLALLPWLLLLPLWHKAPATAEPSSLFLNAAGTATVAVPRSSMPNTHYPRGIITLRSVVPSPALTLAQGRIPPRASNLGIVPPPAKRQAPSLLPLWPWLVLVATGSSLVALVHHLFTPALASGDQQWVACAAAAQHRRRSSAPSSFSSPSAARTRGRPRRGPRNRQADDVSMRVPPQTASATSHEPSGDVSLPLIFVEGKNDKLAVLRAMDLPNKCVVSLEGTNAIPPEYMDCPQVRSGNAIILADPDFTGLQLRNTLDAQLKGNCRHAFVPTNDALLATKTRYKEEGDVGIEHVRPEAIRKAIAGSRPSDSTRKCFTMEDLQGYGLHVRFGAQTPMFSVKARRWAVAEQLGIGWCDGKRLLKQLNQYGFTPEELQRAVEACPEEQFQRRPPQQPSP</sequence>
<reference evidence="4" key="1">
    <citation type="submission" date="2021-01" db="EMBL/GenBank/DDBJ databases">
        <authorList>
            <person name="Corre E."/>
            <person name="Pelletier E."/>
            <person name="Niang G."/>
            <person name="Scheremetjew M."/>
            <person name="Finn R."/>
            <person name="Kale V."/>
            <person name="Holt S."/>
            <person name="Cochrane G."/>
            <person name="Meng A."/>
            <person name="Brown T."/>
            <person name="Cohen L."/>
        </authorList>
    </citation>
    <scope>NUCLEOTIDE SEQUENCE</scope>
    <source>
        <strain evidence="4">CCMP1594</strain>
    </source>
</reference>
<dbReference type="InterPro" id="IPR025156">
    <property type="entry name" value="RNase_M5_C"/>
</dbReference>
<dbReference type="Pfam" id="PF13331">
    <property type="entry name" value="DUF4093"/>
    <property type="match status" value="1"/>
</dbReference>
<feature type="compositionally biased region" description="Basic residues" evidence="1">
    <location>
        <begin position="180"/>
        <end position="189"/>
    </location>
</feature>
<evidence type="ECO:0000259" key="3">
    <source>
        <dbReference type="Pfam" id="PF13331"/>
    </source>
</evidence>
<feature type="chain" id="PRO_5030934192" description="Ribonuclease M5 C-terminal domain-containing protein" evidence="2">
    <location>
        <begin position="48"/>
        <end position="423"/>
    </location>
</feature>
<accession>A0A7S4G0X8</accession>
<feature type="compositionally biased region" description="Low complexity" evidence="1">
    <location>
        <begin position="167"/>
        <end position="179"/>
    </location>
</feature>
<dbReference type="EMBL" id="HBJA01094311">
    <property type="protein sequence ID" value="CAE0821556.1"/>
    <property type="molecule type" value="Transcribed_RNA"/>
</dbReference>
<dbReference type="Gene3D" id="3.40.1360.10">
    <property type="match status" value="1"/>
</dbReference>
<gene>
    <name evidence="4" type="ORF">EGYM00163_LOCUS32730</name>
</gene>
<organism evidence="4">
    <name type="scientific">Eutreptiella gymnastica</name>
    <dbReference type="NCBI Taxonomy" id="73025"/>
    <lineage>
        <taxon>Eukaryota</taxon>
        <taxon>Discoba</taxon>
        <taxon>Euglenozoa</taxon>
        <taxon>Euglenida</taxon>
        <taxon>Spirocuta</taxon>
        <taxon>Euglenophyceae</taxon>
        <taxon>Eutreptiales</taxon>
        <taxon>Eutreptiaceae</taxon>
        <taxon>Eutreptiella</taxon>
    </lineage>
</organism>
<dbReference type="PANTHER" id="PTHR39156:SF1">
    <property type="entry name" value="RIBONUCLEASE M5"/>
    <property type="match status" value="1"/>
</dbReference>
<evidence type="ECO:0000256" key="2">
    <source>
        <dbReference type="SAM" id="SignalP"/>
    </source>
</evidence>
<protein>
    <recommendedName>
        <fullName evidence="3">Ribonuclease M5 C-terminal domain-containing protein</fullName>
    </recommendedName>
</protein>
<dbReference type="GO" id="GO:0006364">
    <property type="term" value="P:rRNA processing"/>
    <property type="evidence" value="ECO:0007669"/>
    <property type="project" value="TreeGrafter"/>
</dbReference>
<dbReference type="AlphaFoldDB" id="A0A7S4G0X8"/>
<dbReference type="SUPFAM" id="SSF110455">
    <property type="entry name" value="Toprim domain"/>
    <property type="match status" value="1"/>
</dbReference>
<evidence type="ECO:0000313" key="4">
    <source>
        <dbReference type="EMBL" id="CAE0821556.1"/>
    </source>
</evidence>
<dbReference type="GO" id="GO:0043822">
    <property type="term" value="F:ribonuclease M5 activity"/>
    <property type="evidence" value="ECO:0007669"/>
    <property type="project" value="TreeGrafter"/>
</dbReference>